<dbReference type="Proteomes" id="UP000000379">
    <property type="component" value="Chromosome"/>
</dbReference>
<keyword evidence="2 7" id="KW-0813">Transport</keyword>
<dbReference type="PANTHER" id="PTHR30151">
    <property type="entry name" value="ALKANE SULFONATE ABC TRANSPORTER-RELATED, MEMBRANE SUBUNIT"/>
    <property type="match status" value="1"/>
</dbReference>
<dbReference type="SUPFAM" id="SSF161098">
    <property type="entry name" value="MetI-like"/>
    <property type="match status" value="1"/>
</dbReference>
<evidence type="ECO:0000256" key="1">
    <source>
        <dbReference type="ARBA" id="ARBA00004651"/>
    </source>
</evidence>
<dbReference type="KEGG" id="tra:Trad_2255"/>
<keyword evidence="4 7" id="KW-0812">Transmembrane</keyword>
<evidence type="ECO:0000256" key="6">
    <source>
        <dbReference type="ARBA" id="ARBA00023136"/>
    </source>
</evidence>
<evidence type="ECO:0000313" key="11">
    <source>
        <dbReference type="Proteomes" id="UP000000379"/>
    </source>
</evidence>
<feature type="transmembrane region" description="Helical" evidence="7">
    <location>
        <begin position="175"/>
        <end position="199"/>
    </location>
</feature>
<keyword evidence="5 7" id="KW-1133">Transmembrane helix</keyword>
<evidence type="ECO:0000259" key="9">
    <source>
        <dbReference type="PROSITE" id="PS50928"/>
    </source>
</evidence>
<gene>
    <name evidence="10" type="ordered locus">Trad_2255</name>
</gene>
<dbReference type="OrthoDB" id="9804353at2"/>
<evidence type="ECO:0000256" key="5">
    <source>
        <dbReference type="ARBA" id="ARBA00022989"/>
    </source>
</evidence>
<protein>
    <submittedName>
        <fullName evidence="10">Binding-protein-dependent transport systems inner membrane component</fullName>
    </submittedName>
</protein>
<dbReference type="RefSeq" id="WP_013178728.1">
    <property type="nucleotide sequence ID" value="NC_014221.1"/>
</dbReference>
<feature type="transmembrane region" description="Helical" evidence="7">
    <location>
        <begin position="211"/>
        <end position="232"/>
    </location>
</feature>
<evidence type="ECO:0000313" key="10">
    <source>
        <dbReference type="EMBL" id="ADI15365.1"/>
    </source>
</evidence>
<sequence>MTAALFGAALLALWELAVRVSATPPTLLPPPTLVARTLVENAPLLAHHTLTTLLQTLLGFALALIVGVSLALLIDLSTTLRRALYPWLVASRTVPIVALAPLMLIWFGFGLLPKVLLVAFFCFFPIAVATTDGLARTDPELLKVFRSVRASRTQTLWWARWPSALPSLFSGVRIAAAYSVSAAIFAEYVGGFAGLGVLIQSAANARATPLVFAAIVVTACASWCFFALVGVLERRALPWRYRKERTPRPVHLKPSDLKPSDPKPSNLTWDFKEE</sequence>
<comment type="similarity">
    <text evidence="7">Belongs to the binding-protein-dependent transport system permease family.</text>
</comment>
<evidence type="ECO:0000256" key="2">
    <source>
        <dbReference type="ARBA" id="ARBA00022448"/>
    </source>
</evidence>
<dbReference type="AlphaFoldDB" id="D7CSE5"/>
<dbReference type="PANTHER" id="PTHR30151:SF20">
    <property type="entry name" value="ABC TRANSPORTER PERMEASE PROTEIN HI_0355-RELATED"/>
    <property type="match status" value="1"/>
</dbReference>
<dbReference type="eggNOG" id="COG0600">
    <property type="taxonomic scope" value="Bacteria"/>
</dbReference>
<feature type="transmembrane region" description="Helical" evidence="7">
    <location>
        <begin position="115"/>
        <end position="135"/>
    </location>
</feature>
<dbReference type="CDD" id="cd06261">
    <property type="entry name" value="TM_PBP2"/>
    <property type="match status" value="1"/>
</dbReference>
<comment type="subcellular location">
    <subcellularLocation>
        <location evidence="1 7">Cell membrane</location>
        <topology evidence="1 7">Multi-pass membrane protein</topology>
    </subcellularLocation>
</comment>
<name>D7CSE5_TRURR</name>
<dbReference type="InterPro" id="IPR000515">
    <property type="entry name" value="MetI-like"/>
</dbReference>
<dbReference type="Gene3D" id="1.10.3720.10">
    <property type="entry name" value="MetI-like"/>
    <property type="match status" value="1"/>
</dbReference>
<feature type="transmembrane region" description="Helical" evidence="7">
    <location>
        <begin position="53"/>
        <end position="73"/>
    </location>
</feature>
<proteinExistence type="inferred from homology"/>
<dbReference type="HOGENOM" id="CLU_046113_2_1_0"/>
<feature type="domain" description="ABC transmembrane type-1" evidence="9">
    <location>
        <begin position="49"/>
        <end position="229"/>
    </location>
</feature>
<accession>D7CSE5</accession>
<feature type="region of interest" description="Disordered" evidence="8">
    <location>
        <begin position="247"/>
        <end position="274"/>
    </location>
</feature>
<dbReference type="GO" id="GO:0055085">
    <property type="term" value="P:transmembrane transport"/>
    <property type="evidence" value="ECO:0007669"/>
    <property type="project" value="InterPro"/>
</dbReference>
<keyword evidence="6 7" id="KW-0472">Membrane</keyword>
<dbReference type="InterPro" id="IPR035906">
    <property type="entry name" value="MetI-like_sf"/>
</dbReference>
<evidence type="ECO:0000256" key="7">
    <source>
        <dbReference type="RuleBase" id="RU363032"/>
    </source>
</evidence>
<feature type="transmembrane region" description="Helical" evidence="7">
    <location>
        <begin position="85"/>
        <end position="109"/>
    </location>
</feature>
<keyword evidence="11" id="KW-1185">Reference proteome</keyword>
<organism evidence="10 11">
    <name type="scientific">Truepera radiovictrix (strain DSM 17093 / CIP 108686 / LMG 22925 / RQ-24)</name>
    <dbReference type="NCBI Taxonomy" id="649638"/>
    <lineage>
        <taxon>Bacteria</taxon>
        <taxon>Thermotogati</taxon>
        <taxon>Deinococcota</taxon>
        <taxon>Deinococci</taxon>
        <taxon>Trueperales</taxon>
        <taxon>Trueperaceae</taxon>
        <taxon>Truepera</taxon>
    </lineage>
</organism>
<dbReference type="PROSITE" id="PS50928">
    <property type="entry name" value="ABC_TM1"/>
    <property type="match status" value="1"/>
</dbReference>
<evidence type="ECO:0000256" key="8">
    <source>
        <dbReference type="SAM" id="MobiDB-lite"/>
    </source>
</evidence>
<reference evidence="11" key="1">
    <citation type="submission" date="2010-05" db="EMBL/GenBank/DDBJ databases">
        <title>The complete genome of Truepera radiovictris DSM 17093.</title>
        <authorList>
            <consortium name="US DOE Joint Genome Institute (JGI-PGF)"/>
            <person name="Lucas S."/>
            <person name="Copeland A."/>
            <person name="Lapidus A."/>
            <person name="Glavina del Rio T."/>
            <person name="Dalin E."/>
            <person name="Tice H."/>
            <person name="Bruce D."/>
            <person name="Goodwin L."/>
            <person name="Pitluck S."/>
            <person name="Kyrpides N."/>
            <person name="Mavromatis K."/>
            <person name="Ovchinnikova G."/>
            <person name="Munk A.C."/>
            <person name="Detter J.C."/>
            <person name="Han C."/>
            <person name="Tapia R."/>
            <person name="Land M."/>
            <person name="Hauser L."/>
            <person name="Markowitz V."/>
            <person name="Cheng J.-F."/>
            <person name="Hugenholtz P."/>
            <person name="Woyke T."/>
            <person name="Wu D."/>
            <person name="Tindall B."/>
            <person name="Pomrenke H.G."/>
            <person name="Brambilla E."/>
            <person name="Klenk H.-P."/>
            <person name="Eisen J.A."/>
        </authorList>
    </citation>
    <scope>NUCLEOTIDE SEQUENCE [LARGE SCALE GENOMIC DNA]</scope>
    <source>
        <strain evidence="11">DSM 17093 / CIP 108686 / LMG 22925 / RQ-24</strain>
    </source>
</reference>
<reference evidence="10 11" key="2">
    <citation type="journal article" date="2011" name="Stand. Genomic Sci.">
        <title>Complete genome sequence of Truepera radiovictrix type strain (RQ-24).</title>
        <authorList>
            <person name="Ivanova N."/>
            <person name="Rohde C."/>
            <person name="Munk C."/>
            <person name="Nolan M."/>
            <person name="Lucas S."/>
            <person name="Del Rio T.G."/>
            <person name="Tice H."/>
            <person name="Deshpande S."/>
            <person name="Cheng J.F."/>
            <person name="Tapia R."/>
            <person name="Han C."/>
            <person name="Goodwin L."/>
            <person name="Pitluck S."/>
            <person name="Liolios K."/>
            <person name="Mavromatis K."/>
            <person name="Mikhailova N."/>
            <person name="Pati A."/>
            <person name="Chen A."/>
            <person name="Palaniappan K."/>
            <person name="Land M."/>
            <person name="Hauser L."/>
            <person name="Chang Y.J."/>
            <person name="Jeffries C.D."/>
            <person name="Brambilla E."/>
            <person name="Rohde M."/>
            <person name="Goker M."/>
            <person name="Tindall B.J."/>
            <person name="Woyke T."/>
            <person name="Bristow J."/>
            <person name="Eisen J.A."/>
            <person name="Markowitz V."/>
            <person name="Hugenholtz P."/>
            <person name="Kyrpides N.C."/>
            <person name="Klenk H.P."/>
            <person name="Lapidus A."/>
        </authorList>
    </citation>
    <scope>NUCLEOTIDE SEQUENCE [LARGE SCALE GENOMIC DNA]</scope>
    <source>
        <strain evidence="11">DSM 17093 / CIP 108686 / LMG 22925 / RQ-24</strain>
    </source>
</reference>
<evidence type="ECO:0000256" key="3">
    <source>
        <dbReference type="ARBA" id="ARBA00022475"/>
    </source>
</evidence>
<dbReference type="Pfam" id="PF00528">
    <property type="entry name" value="BPD_transp_1"/>
    <property type="match status" value="1"/>
</dbReference>
<evidence type="ECO:0000256" key="4">
    <source>
        <dbReference type="ARBA" id="ARBA00022692"/>
    </source>
</evidence>
<dbReference type="EMBL" id="CP002049">
    <property type="protein sequence ID" value="ADI15365.1"/>
    <property type="molecule type" value="Genomic_DNA"/>
</dbReference>
<dbReference type="STRING" id="649638.Trad_2255"/>
<dbReference type="GO" id="GO:0005886">
    <property type="term" value="C:plasma membrane"/>
    <property type="evidence" value="ECO:0007669"/>
    <property type="project" value="UniProtKB-SubCell"/>
</dbReference>
<keyword evidence="3" id="KW-1003">Cell membrane</keyword>